<dbReference type="Proteomes" id="UP000807716">
    <property type="component" value="Unassembled WGS sequence"/>
</dbReference>
<dbReference type="EMBL" id="JAAAJB010000236">
    <property type="protein sequence ID" value="KAG0260829.1"/>
    <property type="molecule type" value="Genomic_DNA"/>
</dbReference>
<feature type="compositionally biased region" description="Basic and acidic residues" evidence="2">
    <location>
        <begin position="414"/>
        <end position="424"/>
    </location>
</feature>
<feature type="region of interest" description="Disordered" evidence="2">
    <location>
        <begin position="138"/>
        <end position="170"/>
    </location>
</feature>
<evidence type="ECO:0000256" key="1">
    <source>
        <dbReference type="SAM" id="Coils"/>
    </source>
</evidence>
<dbReference type="OrthoDB" id="20865at2759"/>
<dbReference type="PANTHER" id="PTHR31058">
    <property type="entry name" value="ZINC FINGER C4H2 DOMAIN-CONTAINING PROTEIN"/>
    <property type="match status" value="1"/>
</dbReference>
<feature type="compositionally biased region" description="Low complexity" evidence="2">
    <location>
        <begin position="145"/>
        <end position="157"/>
    </location>
</feature>
<keyword evidence="4" id="KW-1185">Reference proteome</keyword>
<evidence type="ECO:0000313" key="4">
    <source>
        <dbReference type="Proteomes" id="UP000807716"/>
    </source>
</evidence>
<feature type="region of interest" description="Disordered" evidence="2">
    <location>
        <begin position="346"/>
        <end position="464"/>
    </location>
</feature>
<feature type="compositionally biased region" description="Low complexity" evidence="2">
    <location>
        <begin position="22"/>
        <end position="33"/>
    </location>
</feature>
<feature type="coiled-coil region" evidence="1">
    <location>
        <begin position="195"/>
        <end position="236"/>
    </location>
</feature>
<gene>
    <name evidence="3" type="ORF">DFQ27_003309</name>
</gene>
<keyword evidence="1" id="KW-0175">Coiled coil</keyword>
<comment type="caution">
    <text evidence="3">The sequence shown here is derived from an EMBL/GenBank/DDBJ whole genome shotgun (WGS) entry which is preliminary data.</text>
</comment>
<sequence length="464" mass="50180">MSVDTVPETYPTESVSAAGLPLTTQQQQQQQLQSDHQLVDVPMSSPTLSPTPSAEPIAPLKAVVVQPSSPKDTAQSYVLSLRIPASHLASFRRILQESPDPSLVIPLKPRRKNERKRSIVLSSTVRSVSAVPTPAKGYVMVPDQSLSSKSGTKTSLSRTQTDQPDKDPETKMNELMQLKTLRNRQEDLCQLKDHMNQLSQTLEDKETILDEMRSERKQLQNELAHLAHLIKQIQHDLDQATTAEHQLARERDQLSTNLARIRDHDYDKLKQEVDTLRAQHGLRPLPNLEQEREESIGRYLEERRGRWREEGGGDAQSAVAVAVAAAAASASAPATITTSATVAAAGGATGGGESIGEPESASSSSAHPSSSSASRQRGPASRSRDSSQSGRTRSSRTSGSSSGVGGGSGSGGTGRRDHESDGRRSKAPSSSTSSSSVRRRSRSKSPSSSRRNEASSTSSRRYRR</sequence>
<organism evidence="3 4">
    <name type="scientific">Actinomortierella ambigua</name>
    <dbReference type="NCBI Taxonomy" id="1343610"/>
    <lineage>
        <taxon>Eukaryota</taxon>
        <taxon>Fungi</taxon>
        <taxon>Fungi incertae sedis</taxon>
        <taxon>Mucoromycota</taxon>
        <taxon>Mortierellomycotina</taxon>
        <taxon>Mortierellomycetes</taxon>
        <taxon>Mortierellales</taxon>
        <taxon>Mortierellaceae</taxon>
        <taxon>Actinomortierella</taxon>
    </lineage>
</organism>
<name>A0A9P6Q9F8_9FUNG</name>
<feature type="compositionally biased region" description="Low complexity" evidence="2">
    <location>
        <begin position="42"/>
        <end position="52"/>
    </location>
</feature>
<dbReference type="PANTHER" id="PTHR31058:SF2">
    <property type="entry name" value="ZINC FINGER C4H2 DOMAIN-CONTAINING PROTEIN"/>
    <property type="match status" value="1"/>
</dbReference>
<proteinExistence type="predicted"/>
<feature type="compositionally biased region" description="Low complexity" evidence="2">
    <location>
        <begin position="427"/>
        <end position="436"/>
    </location>
</feature>
<dbReference type="Pfam" id="PF10146">
    <property type="entry name" value="zf-C4H2"/>
    <property type="match status" value="1"/>
</dbReference>
<feature type="compositionally biased region" description="Gly residues" evidence="2">
    <location>
        <begin position="402"/>
        <end position="413"/>
    </location>
</feature>
<dbReference type="InterPro" id="IPR018482">
    <property type="entry name" value="Znf-C4H2"/>
</dbReference>
<feature type="compositionally biased region" description="Low complexity" evidence="2">
    <location>
        <begin position="355"/>
        <end position="401"/>
    </location>
</feature>
<evidence type="ECO:0000313" key="3">
    <source>
        <dbReference type="EMBL" id="KAG0260829.1"/>
    </source>
</evidence>
<dbReference type="GO" id="GO:0005634">
    <property type="term" value="C:nucleus"/>
    <property type="evidence" value="ECO:0007669"/>
    <property type="project" value="TreeGrafter"/>
</dbReference>
<feature type="region of interest" description="Disordered" evidence="2">
    <location>
        <begin position="1"/>
        <end position="55"/>
    </location>
</feature>
<reference evidence="3" key="1">
    <citation type="journal article" date="2020" name="Fungal Divers.">
        <title>Resolving the Mortierellaceae phylogeny through synthesis of multi-gene phylogenetics and phylogenomics.</title>
        <authorList>
            <person name="Vandepol N."/>
            <person name="Liber J."/>
            <person name="Desiro A."/>
            <person name="Na H."/>
            <person name="Kennedy M."/>
            <person name="Barry K."/>
            <person name="Grigoriev I.V."/>
            <person name="Miller A.N."/>
            <person name="O'Donnell K."/>
            <person name="Stajich J.E."/>
            <person name="Bonito G."/>
        </authorList>
    </citation>
    <scope>NUCLEOTIDE SEQUENCE</scope>
    <source>
        <strain evidence="3">BC1065</strain>
    </source>
</reference>
<protein>
    <submittedName>
        <fullName evidence="3">Uncharacterized protein</fullName>
    </submittedName>
</protein>
<dbReference type="AlphaFoldDB" id="A0A9P6Q9F8"/>
<accession>A0A9P6Q9F8</accession>
<evidence type="ECO:0000256" key="2">
    <source>
        <dbReference type="SAM" id="MobiDB-lite"/>
    </source>
</evidence>
<feature type="compositionally biased region" description="Low complexity" evidence="2">
    <location>
        <begin position="444"/>
        <end position="464"/>
    </location>
</feature>